<sequence>MIKYTRSLFLLILIFLGACEENYNFYQGPAIAHFAKSRYDYYVNSREDSFLLPVYLTKSNSTDKTYTVELVNEETNAELDKDFSFNPNVIIPAGELEGNITIKGSFDNLVPFQYKEVAFKLTNSEGDQSFRNNTKLSIHKFCEYSLQNLSGFYYFKFSESANPYVVSVKDGIAQLIAEDLYAEGYDVRMYITKIDEVTYEVSVPKQVAMPGNDGNIYVKGEGKLNTCGKIKLTQIFLDEENNEIQTTLSEFIKAD</sequence>
<dbReference type="EMBL" id="CP028923">
    <property type="protein sequence ID" value="QCK15380.1"/>
    <property type="molecule type" value="Genomic_DNA"/>
</dbReference>
<evidence type="ECO:0000313" key="1">
    <source>
        <dbReference type="EMBL" id="QCK15380.1"/>
    </source>
</evidence>
<accession>A0A4D7JPF8</accession>
<reference evidence="1 2" key="1">
    <citation type="submission" date="2018-04" db="EMBL/GenBank/DDBJ databases">
        <title>Complete genome uncultured novel isolate.</title>
        <authorList>
            <person name="Merlino G."/>
        </authorList>
    </citation>
    <scope>NUCLEOTIDE SEQUENCE [LARGE SCALE GENOMIC DNA]</scope>
    <source>
        <strain evidence="2">R1DC9</strain>
    </source>
</reference>
<dbReference type="RefSeq" id="WP_137090977.1">
    <property type="nucleotide sequence ID" value="NZ_CP028923.1"/>
</dbReference>
<dbReference type="PROSITE" id="PS51257">
    <property type="entry name" value="PROKAR_LIPOPROTEIN"/>
    <property type="match status" value="1"/>
</dbReference>
<keyword evidence="2" id="KW-1185">Reference proteome</keyword>
<evidence type="ECO:0008006" key="3">
    <source>
        <dbReference type="Google" id="ProtNLM"/>
    </source>
</evidence>
<organism evidence="1 2">
    <name type="scientific">Mangrovivirga cuniculi</name>
    <dbReference type="NCBI Taxonomy" id="2715131"/>
    <lineage>
        <taxon>Bacteria</taxon>
        <taxon>Pseudomonadati</taxon>
        <taxon>Bacteroidota</taxon>
        <taxon>Cytophagia</taxon>
        <taxon>Cytophagales</taxon>
        <taxon>Mangrovivirgaceae</taxon>
        <taxon>Mangrovivirga</taxon>
    </lineage>
</organism>
<dbReference type="OrthoDB" id="1341662at2"/>
<dbReference type="KEGG" id="fpf:DCC35_11805"/>
<gene>
    <name evidence="1" type="ORF">DCC35_11805</name>
</gene>
<protein>
    <recommendedName>
        <fullName evidence="3">DUF4843 domain-containing protein</fullName>
    </recommendedName>
</protein>
<evidence type="ECO:0000313" key="2">
    <source>
        <dbReference type="Proteomes" id="UP000298616"/>
    </source>
</evidence>
<name>A0A4D7JPF8_9BACT</name>
<dbReference type="AlphaFoldDB" id="A0A4D7JPF8"/>
<proteinExistence type="predicted"/>
<dbReference type="Proteomes" id="UP000298616">
    <property type="component" value="Chromosome"/>
</dbReference>